<name>A0ACC7P3R5_9BACL</name>
<protein>
    <submittedName>
        <fullName evidence="1">Uncharacterized protein</fullName>
    </submittedName>
</protein>
<comment type="caution">
    <text evidence="1">The sequence shown here is derived from an EMBL/GenBank/DDBJ whole genome shotgun (WGS) entry which is preliminary data.</text>
</comment>
<dbReference type="EMBL" id="JBJURJ010000021">
    <property type="protein sequence ID" value="MFM9331693.1"/>
    <property type="molecule type" value="Genomic_DNA"/>
</dbReference>
<keyword evidence="2" id="KW-1185">Reference proteome</keyword>
<sequence>MFSYIKSGFRSTLNQPFSVLVLFLYRFGWGVALYKLAQSYILPILHRYPNVEGLEAQSHLFLAEAQFVLLKTDVSHSVLWLLAGLLVARMLLTPLLNAGLLYSLSNPHYNAGYRFVRGIKELWKSYALLYAGQTLLTLLPLWWILPRMKTAFLSARTYPEMASELLPLLALLLGYSFVVRLLFLYLQLGRASSRSMGRSLGIALQSLPMMLGVAVLLLLAASLCSLAVLGSTIAWAGFWMLVLYQAYRFIQTLFSVWGIASQQEIYRTRAER</sequence>
<reference evidence="1" key="1">
    <citation type="submission" date="2024-12" db="EMBL/GenBank/DDBJ databases">
        <authorList>
            <person name="Wu N."/>
        </authorList>
    </citation>
    <scope>NUCLEOTIDE SEQUENCE</scope>
    <source>
        <strain evidence="1">P15</strain>
    </source>
</reference>
<accession>A0ACC7P3R5</accession>
<organism evidence="1 2">
    <name type="scientific">Paenibacillus mesotrionivorans</name>
    <dbReference type="NCBI Taxonomy" id="3160968"/>
    <lineage>
        <taxon>Bacteria</taxon>
        <taxon>Bacillati</taxon>
        <taxon>Bacillota</taxon>
        <taxon>Bacilli</taxon>
        <taxon>Bacillales</taxon>
        <taxon>Paenibacillaceae</taxon>
        <taxon>Paenibacillus</taxon>
    </lineage>
</organism>
<evidence type="ECO:0000313" key="1">
    <source>
        <dbReference type="EMBL" id="MFM9331693.1"/>
    </source>
</evidence>
<gene>
    <name evidence="1" type="ORF">ACI1P1_25675</name>
</gene>
<dbReference type="Proteomes" id="UP001631969">
    <property type="component" value="Unassembled WGS sequence"/>
</dbReference>
<evidence type="ECO:0000313" key="2">
    <source>
        <dbReference type="Proteomes" id="UP001631969"/>
    </source>
</evidence>
<proteinExistence type="predicted"/>